<dbReference type="AlphaFoldDB" id="A0A8X6XSU0"/>
<evidence type="ECO:0000313" key="3">
    <source>
        <dbReference type="Proteomes" id="UP000886998"/>
    </source>
</evidence>
<feature type="signal peptide" evidence="1">
    <location>
        <begin position="1"/>
        <end position="22"/>
    </location>
</feature>
<reference evidence="2" key="1">
    <citation type="submission" date="2020-08" db="EMBL/GenBank/DDBJ databases">
        <title>Multicomponent nature underlies the extraordinary mechanical properties of spider dragline silk.</title>
        <authorList>
            <person name="Kono N."/>
            <person name="Nakamura H."/>
            <person name="Mori M."/>
            <person name="Yoshida Y."/>
            <person name="Ohtoshi R."/>
            <person name="Malay A.D."/>
            <person name="Moran D.A.P."/>
            <person name="Tomita M."/>
            <person name="Numata K."/>
            <person name="Arakawa K."/>
        </authorList>
    </citation>
    <scope>NUCLEOTIDE SEQUENCE</scope>
</reference>
<evidence type="ECO:0000256" key="1">
    <source>
        <dbReference type="SAM" id="SignalP"/>
    </source>
</evidence>
<keyword evidence="3" id="KW-1185">Reference proteome</keyword>
<evidence type="ECO:0000313" key="2">
    <source>
        <dbReference type="EMBL" id="GFY56951.1"/>
    </source>
</evidence>
<accession>A0A8X6XSU0</accession>
<comment type="caution">
    <text evidence="2">The sequence shown here is derived from an EMBL/GenBank/DDBJ whole genome shotgun (WGS) entry which is preliminary data.</text>
</comment>
<dbReference type="OrthoDB" id="6417444at2759"/>
<dbReference type="Proteomes" id="UP000886998">
    <property type="component" value="Unassembled WGS sequence"/>
</dbReference>
<organism evidence="2 3">
    <name type="scientific">Trichonephila inaurata madagascariensis</name>
    <dbReference type="NCBI Taxonomy" id="2747483"/>
    <lineage>
        <taxon>Eukaryota</taxon>
        <taxon>Metazoa</taxon>
        <taxon>Ecdysozoa</taxon>
        <taxon>Arthropoda</taxon>
        <taxon>Chelicerata</taxon>
        <taxon>Arachnida</taxon>
        <taxon>Araneae</taxon>
        <taxon>Araneomorphae</taxon>
        <taxon>Entelegynae</taxon>
        <taxon>Araneoidea</taxon>
        <taxon>Nephilidae</taxon>
        <taxon>Trichonephila</taxon>
        <taxon>Trichonephila inaurata</taxon>
    </lineage>
</organism>
<protein>
    <submittedName>
        <fullName evidence="2">Uncharacterized protein</fullName>
    </submittedName>
</protein>
<keyword evidence="1" id="KW-0732">Signal</keyword>
<feature type="non-terminal residue" evidence="2">
    <location>
        <position position="1"/>
    </location>
</feature>
<proteinExistence type="predicted"/>
<name>A0A8X6XSU0_9ARAC</name>
<dbReference type="EMBL" id="BMAV01011231">
    <property type="protein sequence ID" value="GFY56951.1"/>
    <property type="molecule type" value="Genomic_DNA"/>
</dbReference>
<sequence>MNINKYLISVVLICVIVSLTTSNSEEVSKKDKCKHFLKAGNGSFILPFEEKCDTFVYRLECLEDSSIIGITSTLEDVESRGNRWIEVILRIPKQKSGYKILKNNLTFYYKEIEFKDYVIRSSEEAGEITPWVPEEGRKYRPNCVSVFHITKSKDMNASSIHLLLNKLDIDEGVGEYLLIGAGSNPFQGPPPLFISSPQHNKEFKINDENAYIVFVAASTRTQYEGFNITWRYN</sequence>
<feature type="chain" id="PRO_5036467570" evidence="1">
    <location>
        <begin position="23"/>
        <end position="233"/>
    </location>
</feature>
<gene>
    <name evidence="2" type="primary">X975_02508</name>
    <name evidence="2" type="ORF">TNIN_445251</name>
</gene>